<sequence length="41" mass="4816">YLKKKNFLERIVGLITFQLLFPMTRISAKTKRAINRASAYN</sequence>
<feature type="non-terminal residue" evidence="1">
    <location>
        <position position="1"/>
    </location>
</feature>
<accession>A0A382X210</accession>
<protein>
    <submittedName>
        <fullName evidence="1">Uncharacterized protein</fullName>
    </submittedName>
</protein>
<dbReference type="AlphaFoldDB" id="A0A382X210"/>
<organism evidence="1">
    <name type="scientific">marine metagenome</name>
    <dbReference type="NCBI Taxonomy" id="408172"/>
    <lineage>
        <taxon>unclassified sequences</taxon>
        <taxon>metagenomes</taxon>
        <taxon>ecological metagenomes</taxon>
    </lineage>
</organism>
<proteinExistence type="predicted"/>
<dbReference type="EMBL" id="UINC01163875">
    <property type="protein sequence ID" value="SVD64418.1"/>
    <property type="molecule type" value="Genomic_DNA"/>
</dbReference>
<evidence type="ECO:0000313" key="1">
    <source>
        <dbReference type="EMBL" id="SVD64418.1"/>
    </source>
</evidence>
<gene>
    <name evidence="1" type="ORF">METZ01_LOCUS417272</name>
</gene>
<name>A0A382X210_9ZZZZ</name>
<reference evidence="1" key="1">
    <citation type="submission" date="2018-05" db="EMBL/GenBank/DDBJ databases">
        <authorList>
            <person name="Lanie J.A."/>
            <person name="Ng W.-L."/>
            <person name="Kazmierczak K.M."/>
            <person name="Andrzejewski T.M."/>
            <person name="Davidsen T.M."/>
            <person name="Wayne K.J."/>
            <person name="Tettelin H."/>
            <person name="Glass J.I."/>
            <person name="Rusch D."/>
            <person name="Podicherti R."/>
            <person name="Tsui H.-C.T."/>
            <person name="Winkler M.E."/>
        </authorList>
    </citation>
    <scope>NUCLEOTIDE SEQUENCE</scope>
</reference>